<name>A0ABS6U6E1_9PSEU</name>
<dbReference type="Pfam" id="PF04480">
    <property type="entry name" value="DUF559"/>
    <property type="match status" value="1"/>
</dbReference>
<feature type="domain" description="DUF559" evidence="1">
    <location>
        <begin position="202"/>
        <end position="273"/>
    </location>
</feature>
<keyword evidence="3" id="KW-1185">Reference proteome</keyword>
<organism evidence="2 3">
    <name type="scientific">Pseudonocardia oceani</name>
    <dbReference type="NCBI Taxonomy" id="2792013"/>
    <lineage>
        <taxon>Bacteria</taxon>
        <taxon>Bacillati</taxon>
        <taxon>Actinomycetota</taxon>
        <taxon>Actinomycetes</taxon>
        <taxon>Pseudonocardiales</taxon>
        <taxon>Pseudonocardiaceae</taxon>
        <taxon>Pseudonocardia</taxon>
    </lineage>
</organism>
<accession>A0ABS6U6E1</accession>
<evidence type="ECO:0000313" key="3">
    <source>
        <dbReference type="Proteomes" id="UP000694300"/>
    </source>
</evidence>
<sequence length="282" mass="30363">MLTRPFLGSVAIARGLLTPGVLRGPRFRRLFPDVYVRADLEVDLALLSEAAIVLTRGRGVLGGWSAAEVLGASCGPLGAPAEIVVPGRRRARPGLVVREEVLPDEEVVEVDGMRSTIPLRAAFDLGRRPPLVEAVAAVDALARVGRFAPRDLVAFGSRHLGAPGSRLLAAAVARADARSGSPMETRIRLALLDGGLPAPVLQHVVGPYELDLAYPEFLLAVEYDGRDHLTQERAMRDLVRQAHLSRLGWDVLRFTAADVLLRPRSVAARVRSELVRRGALAA</sequence>
<dbReference type="Proteomes" id="UP000694300">
    <property type="component" value="Unassembled WGS sequence"/>
</dbReference>
<evidence type="ECO:0000313" key="2">
    <source>
        <dbReference type="EMBL" id="MBW0127793.1"/>
    </source>
</evidence>
<comment type="caution">
    <text evidence="2">The sequence shown here is derived from an EMBL/GenBank/DDBJ whole genome shotgun (WGS) entry which is preliminary data.</text>
</comment>
<dbReference type="InterPro" id="IPR007569">
    <property type="entry name" value="DUF559"/>
</dbReference>
<gene>
    <name evidence="2" type="ORF">I4I82_08845</name>
</gene>
<dbReference type="EMBL" id="JADQDF010000001">
    <property type="protein sequence ID" value="MBW0127793.1"/>
    <property type="molecule type" value="Genomic_DNA"/>
</dbReference>
<reference evidence="2 3" key="1">
    <citation type="submission" date="2020-11" db="EMBL/GenBank/DDBJ databases">
        <title>Pseudonocardia abyssalis sp. nov. and Pseudonocardia oceani sp. nov., description and phylogenomic analysis of two novel actinomycetes isolated from the deep Southern Ocean.</title>
        <authorList>
            <person name="Parra J."/>
        </authorList>
    </citation>
    <scope>NUCLEOTIDE SEQUENCE [LARGE SCALE GENOMIC DNA]</scope>
    <source>
        <strain evidence="3">KRD185</strain>
    </source>
</reference>
<protein>
    <submittedName>
        <fullName evidence="2">DUF559 domain-containing protein</fullName>
    </submittedName>
</protein>
<evidence type="ECO:0000259" key="1">
    <source>
        <dbReference type="Pfam" id="PF04480"/>
    </source>
</evidence>
<dbReference type="RefSeq" id="WP_218591534.1">
    <property type="nucleotide sequence ID" value="NZ_JADQDE010000429.1"/>
</dbReference>
<proteinExistence type="predicted"/>